<reference evidence="3 4" key="1">
    <citation type="submission" date="2012-12" db="EMBL/GenBank/DDBJ databases">
        <title>Genome Assembly of Photobacterium sp. AK15.</title>
        <authorList>
            <person name="Khatri I."/>
            <person name="Vaidya B."/>
            <person name="Srinivas T.N.R."/>
            <person name="Subramanian S."/>
            <person name="Pinnaka A."/>
        </authorList>
    </citation>
    <scope>NUCLEOTIDE SEQUENCE [LARGE SCALE GENOMIC DNA]</scope>
    <source>
        <strain evidence="3 4">AK15</strain>
    </source>
</reference>
<evidence type="ECO:0000256" key="2">
    <source>
        <dbReference type="SAM" id="SignalP"/>
    </source>
</evidence>
<comment type="caution">
    <text evidence="3">The sequence shown here is derived from an EMBL/GenBank/DDBJ whole genome shotgun (WGS) entry which is preliminary data.</text>
</comment>
<feature type="signal peptide" evidence="2">
    <location>
        <begin position="1"/>
        <end position="25"/>
    </location>
</feature>
<evidence type="ECO:0000256" key="1">
    <source>
        <dbReference type="SAM" id="MobiDB-lite"/>
    </source>
</evidence>
<dbReference type="Proteomes" id="UP000011134">
    <property type="component" value="Unassembled WGS sequence"/>
</dbReference>
<organism evidence="3 4">
    <name type="scientific">Photobacterium marinum</name>
    <dbReference type="NCBI Taxonomy" id="1056511"/>
    <lineage>
        <taxon>Bacteria</taxon>
        <taxon>Pseudomonadati</taxon>
        <taxon>Pseudomonadota</taxon>
        <taxon>Gammaproteobacteria</taxon>
        <taxon>Vibrionales</taxon>
        <taxon>Vibrionaceae</taxon>
        <taxon>Photobacterium</taxon>
    </lineage>
</organism>
<feature type="chain" id="PRO_5003992696" evidence="2">
    <location>
        <begin position="26"/>
        <end position="253"/>
    </location>
</feature>
<dbReference type="OrthoDB" id="7346546at2"/>
<feature type="region of interest" description="Disordered" evidence="1">
    <location>
        <begin position="116"/>
        <end position="194"/>
    </location>
</feature>
<sequence length="253" mass="28768">MPFPYRLSHCALLIGAATLSATAVAEADFRQHDAHVHGVVEFNIAQDGQDLLMEITAPGADVVGFEHAPTNKQQHQALDNAIKQLNNANTLFAFTKAAGCKLTDTNVTETLTAHHDDHEEHNHEAHDHDHHDEHDHEAHDHDHHDEHDHEAHDHDHHDEHDHEAHDHDHHDKHDHEAHAHDHHDGHNHDEHEGQHGEFSAQYTFSCDNISQLKELEVNWFKHFPNTEKVMVQAITDNSQQAAELSSANTLFKF</sequence>
<dbReference type="RefSeq" id="WP_007471170.1">
    <property type="nucleotide sequence ID" value="NZ_AMZO01000046.1"/>
</dbReference>
<accession>L8J6J1</accession>
<name>L8J6J1_9GAMM</name>
<protein>
    <submittedName>
        <fullName evidence="3">Aspartic acid-rich protein</fullName>
    </submittedName>
</protein>
<keyword evidence="2" id="KW-0732">Signal</keyword>
<dbReference type="PATRIC" id="fig|1056511.3.peg.4811"/>
<dbReference type="AlphaFoldDB" id="L8J6J1"/>
<proteinExistence type="predicted"/>
<gene>
    <name evidence="3" type="ORF">C942_03998</name>
</gene>
<evidence type="ECO:0000313" key="3">
    <source>
        <dbReference type="EMBL" id="ELR63209.1"/>
    </source>
</evidence>
<dbReference type="EMBL" id="AMZO01000046">
    <property type="protein sequence ID" value="ELR63209.1"/>
    <property type="molecule type" value="Genomic_DNA"/>
</dbReference>
<dbReference type="InterPro" id="IPR021253">
    <property type="entry name" value="ZrgA-like"/>
</dbReference>
<evidence type="ECO:0000313" key="4">
    <source>
        <dbReference type="Proteomes" id="UP000011134"/>
    </source>
</evidence>
<keyword evidence="4" id="KW-1185">Reference proteome</keyword>
<dbReference type="Pfam" id="PF10986">
    <property type="entry name" value="ZrgA"/>
    <property type="match status" value="2"/>
</dbReference>